<sequence length="324" mass="36680">MAKKNRKIVRRDDGMDHTIKIAKLTVVDLRKDSLYNLVSRCPCLEELHLIRCKLSSSSFKLYSPKSNLKCLVLQYCICSAPPSHVGTLRHVAVNIPSLLQFKCEGISCYPTINNANNLTEAKIRILNTRENEHELLCKLLQDLHNVEVLTLCYQNLEVLGANGRRSLLTPLCNLKRLAITLLWVEKDLPNLMCLLRNSPSLEALSLDLHRIYEGAEGMISSVYNEDESTVLEPLLLPSDCVMHLTKIEIKNFQGLKVEMEFVKIMLQSSLCLKEMVICISSRYELLKQRIGEEHNGVLQMKKDAAVENILACTCASPDAQILIY</sequence>
<reference evidence="2 3" key="1">
    <citation type="journal article" date="2018" name="Science">
        <title>The opium poppy genome and morphinan production.</title>
        <authorList>
            <person name="Guo L."/>
            <person name="Winzer T."/>
            <person name="Yang X."/>
            <person name="Li Y."/>
            <person name="Ning Z."/>
            <person name="He Z."/>
            <person name="Teodor R."/>
            <person name="Lu Y."/>
            <person name="Bowser T.A."/>
            <person name="Graham I.A."/>
            <person name="Ye K."/>
        </authorList>
    </citation>
    <scope>NUCLEOTIDE SEQUENCE [LARGE SCALE GENOMIC DNA]</scope>
    <source>
        <strain evidence="3">cv. HN1</strain>
        <tissue evidence="2">Leaves</tissue>
    </source>
</reference>
<dbReference type="PANTHER" id="PTHR31900:SF34">
    <property type="entry name" value="EMB|CAB62440.1-RELATED"/>
    <property type="match status" value="1"/>
</dbReference>
<dbReference type="EMBL" id="CM010721">
    <property type="protein sequence ID" value="RZC68347.1"/>
    <property type="molecule type" value="Genomic_DNA"/>
</dbReference>
<accession>A0A4Y7K603</accession>
<dbReference type="InterPro" id="IPR032675">
    <property type="entry name" value="LRR_dom_sf"/>
</dbReference>
<keyword evidence="3" id="KW-1185">Reference proteome</keyword>
<proteinExistence type="predicted"/>
<feature type="domain" description="At1g61320/AtMIF1 LRR" evidence="1">
    <location>
        <begin position="21"/>
        <end position="307"/>
    </location>
</feature>
<evidence type="ECO:0000313" key="3">
    <source>
        <dbReference type="Proteomes" id="UP000316621"/>
    </source>
</evidence>
<dbReference type="AlphaFoldDB" id="A0A4Y7K603"/>
<evidence type="ECO:0000313" key="2">
    <source>
        <dbReference type="EMBL" id="RZC68347.1"/>
    </source>
</evidence>
<dbReference type="OMA" id="YCICSAP"/>
<organism evidence="2 3">
    <name type="scientific">Papaver somniferum</name>
    <name type="common">Opium poppy</name>
    <dbReference type="NCBI Taxonomy" id="3469"/>
    <lineage>
        <taxon>Eukaryota</taxon>
        <taxon>Viridiplantae</taxon>
        <taxon>Streptophyta</taxon>
        <taxon>Embryophyta</taxon>
        <taxon>Tracheophyta</taxon>
        <taxon>Spermatophyta</taxon>
        <taxon>Magnoliopsida</taxon>
        <taxon>Ranunculales</taxon>
        <taxon>Papaveraceae</taxon>
        <taxon>Papaveroideae</taxon>
        <taxon>Papaver</taxon>
    </lineage>
</organism>
<dbReference type="Proteomes" id="UP000316621">
    <property type="component" value="Chromosome 7"/>
</dbReference>
<name>A0A4Y7K603_PAPSO</name>
<dbReference type="InterPro" id="IPR050232">
    <property type="entry name" value="FBL13/AtMIF1-like"/>
</dbReference>
<protein>
    <recommendedName>
        <fullName evidence="1">At1g61320/AtMIF1 LRR domain-containing protein</fullName>
    </recommendedName>
</protein>
<dbReference type="Gramene" id="RZC68347">
    <property type="protein sequence ID" value="RZC68347"/>
    <property type="gene ID" value="C5167_031594"/>
</dbReference>
<gene>
    <name evidence="2" type="ORF">C5167_031594</name>
</gene>
<dbReference type="PANTHER" id="PTHR31900">
    <property type="entry name" value="F-BOX/RNI SUPERFAMILY PROTEIN-RELATED"/>
    <property type="match status" value="1"/>
</dbReference>
<dbReference type="InterPro" id="IPR055357">
    <property type="entry name" value="LRR_At1g61320_AtMIF1"/>
</dbReference>
<dbReference type="SUPFAM" id="SSF52047">
    <property type="entry name" value="RNI-like"/>
    <property type="match status" value="1"/>
</dbReference>
<dbReference type="Pfam" id="PF23622">
    <property type="entry name" value="LRR_At1g61320_AtMIF1"/>
    <property type="match status" value="1"/>
</dbReference>
<dbReference type="Gene3D" id="3.80.10.10">
    <property type="entry name" value="Ribonuclease Inhibitor"/>
    <property type="match status" value="1"/>
</dbReference>
<evidence type="ECO:0000259" key="1">
    <source>
        <dbReference type="Pfam" id="PF23622"/>
    </source>
</evidence>